<dbReference type="PANTHER" id="PTHR22705:SF0">
    <property type="entry name" value="ZZ-TYPE ZINC FINGER-CONTAINING PROTEIN 3"/>
    <property type="match status" value="1"/>
</dbReference>
<feature type="compositionally biased region" description="Basic and acidic residues" evidence="1">
    <location>
        <begin position="153"/>
        <end position="162"/>
    </location>
</feature>
<protein>
    <submittedName>
        <fullName evidence="2">Uncharacterized protein</fullName>
    </submittedName>
</protein>
<proteinExistence type="predicted"/>
<evidence type="ECO:0000313" key="3">
    <source>
        <dbReference type="Proteomes" id="UP000053831"/>
    </source>
</evidence>
<keyword evidence="3" id="KW-1185">Reference proteome</keyword>
<reference evidence="2 3" key="1">
    <citation type="submission" date="2015-07" db="EMBL/GenBank/DDBJ databases">
        <title>The genome of the fungus Escovopsis weberi, a specialized disease agent of ant agriculture.</title>
        <authorList>
            <person name="de Man T.J."/>
            <person name="Stajich J.E."/>
            <person name="Kubicek C.P."/>
            <person name="Chenthamara K."/>
            <person name="Atanasova L."/>
            <person name="Druzhinina I.S."/>
            <person name="Birnbaum S."/>
            <person name="Barribeau S.M."/>
            <person name="Teiling C."/>
            <person name="Suen G."/>
            <person name="Currie C."/>
            <person name="Gerardo N.M."/>
        </authorList>
    </citation>
    <scope>NUCLEOTIDE SEQUENCE [LARGE SCALE GENOMIC DNA]</scope>
</reference>
<feature type="region of interest" description="Disordered" evidence="1">
    <location>
        <begin position="231"/>
        <end position="251"/>
    </location>
</feature>
<feature type="compositionally biased region" description="Basic and acidic residues" evidence="1">
    <location>
        <begin position="242"/>
        <end position="251"/>
    </location>
</feature>
<dbReference type="Proteomes" id="UP000053831">
    <property type="component" value="Unassembled WGS sequence"/>
</dbReference>
<dbReference type="AlphaFoldDB" id="A0A0M8MVE9"/>
<name>A0A0M8MVE9_ESCWE</name>
<gene>
    <name evidence="2" type="ORF">ESCO_006106</name>
</gene>
<evidence type="ECO:0000256" key="1">
    <source>
        <dbReference type="SAM" id="MobiDB-lite"/>
    </source>
</evidence>
<dbReference type="PANTHER" id="PTHR22705">
    <property type="entry name" value="ZINC FINGER, ZZ DOMAIN CONTAINING 3"/>
    <property type="match status" value="1"/>
</dbReference>
<accession>A0A0M8MVE9</accession>
<feature type="region of interest" description="Disordered" evidence="1">
    <location>
        <begin position="153"/>
        <end position="175"/>
    </location>
</feature>
<comment type="caution">
    <text evidence="2">The sequence shown here is derived from an EMBL/GenBank/DDBJ whole genome shotgun (WGS) entry which is preliminary data.</text>
</comment>
<dbReference type="OrthoDB" id="20473at2759"/>
<feature type="compositionally biased region" description="Pro residues" evidence="1">
    <location>
        <begin position="9"/>
        <end position="34"/>
    </location>
</feature>
<feature type="region of interest" description="Disordered" evidence="1">
    <location>
        <begin position="1"/>
        <end position="84"/>
    </location>
</feature>
<evidence type="ECO:0000313" key="2">
    <source>
        <dbReference type="EMBL" id="KOS20186.1"/>
    </source>
</evidence>
<dbReference type="EMBL" id="LGSR01000018">
    <property type="protein sequence ID" value="KOS20186.1"/>
    <property type="molecule type" value="Genomic_DNA"/>
</dbReference>
<dbReference type="InterPro" id="IPR037830">
    <property type="entry name" value="ZZZ3"/>
</dbReference>
<organism evidence="2 3">
    <name type="scientific">Escovopsis weberi</name>
    <dbReference type="NCBI Taxonomy" id="150374"/>
    <lineage>
        <taxon>Eukaryota</taxon>
        <taxon>Fungi</taxon>
        <taxon>Dikarya</taxon>
        <taxon>Ascomycota</taxon>
        <taxon>Pezizomycotina</taxon>
        <taxon>Sordariomycetes</taxon>
        <taxon>Hypocreomycetidae</taxon>
        <taxon>Hypocreales</taxon>
        <taxon>Hypocreaceae</taxon>
        <taxon>Escovopsis</taxon>
    </lineage>
</organism>
<sequence>MPTLTIPSCDPPPPPSHPDSPPRPPMSPITPPLHPADIDIDISVPQPQPHPQPLSYSADHLHHQQPAPNPFARTHAYSHSQPDQVAIPQPPPIPISLDANPDAIALRAALAALQVQKMRATSDIRALSTAKHQALQHPLEFTQDLLAGMVQTRDTDEDRSNDDGPPAWRSLPRPQDVVRCPPINWSQYAVVGESLERLHAEQLAAPAQGSPATLGPGGVYEFRAGAQEPYRGVASPYSPLCDRVDTKAKRR</sequence>